<dbReference type="Proteomes" id="UP000199087">
    <property type="component" value="Unassembled WGS sequence"/>
</dbReference>
<evidence type="ECO:0000313" key="4">
    <source>
        <dbReference type="EMBL" id="CRK81762.1"/>
    </source>
</evidence>
<gene>
    <name evidence="4" type="ORF">BN000_01675</name>
</gene>
<evidence type="ECO:0000256" key="1">
    <source>
        <dbReference type="ARBA" id="ARBA00006484"/>
    </source>
</evidence>
<evidence type="ECO:0000256" key="3">
    <source>
        <dbReference type="RuleBase" id="RU000363"/>
    </source>
</evidence>
<dbReference type="AlphaFoldDB" id="A0A0U1NVH9"/>
<reference evidence="5" key="1">
    <citation type="submission" date="2015-05" db="EMBL/GenBank/DDBJ databases">
        <authorList>
            <person name="Urmite Genomes"/>
        </authorList>
    </citation>
    <scope>NUCLEOTIDE SEQUENCE [LARGE SCALE GENOMIC DNA]</scope>
    <source>
        <strain evidence="5">LF1</strain>
    </source>
</reference>
<dbReference type="GO" id="GO:0016491">
    <property type="term" value="F:oxidoreductase activity"/>
    <property type="evidence" value="ECO:0007669"/>
    <property type="project" value="UniProtKB-KW"/>
</dbReference>
<dbReference type="PANTHER" id="PTHR44196:SF1">
    <property type="entry name" value="DEHYDROGENASE_REDUCTASE SDR FAMILY MEMBER 7B"/>
    <property type="match status" value="1"/>
</dbReference>
<evidence type="ECO:0000313" key="5">
    <source>
        <dbReference type="Proteomes" id="UP000199087"/>
    </source>
</evidence>
<dbReference type="CDD" id="cd05233">
    <property type="entry name" value="SDR_c"/>
    <property type="match status" value="1"/>
</dbReference>
<dbReference type="InterPro" id="IPR020904">
    <property type="entry name" value="Sc_DH/Rdtase_CS"/>
</dbReference>
<organism evidence="4 5">
    <name type="scientific">Neobacillus massiliamazoniensis</name>
    <dbReference type="NCBI Taxonomy" id="1499688"/>
    <lineage>
        <taxon>Bacteria</taxon>
        <taxon>Bacillati</taxon>
        <taxon>Bacillota</taxon>
        <taxon>Bacilli</taxon>
        <taxon>Bacillales</taxon>
        <taxon>Bacillaceae</taxon>
        <taxon>Neobacillus</taxon>
    </lineage>
</organism>
<dbReference type="OrthoDB" id="9775296at2"/>
<dbReference type="SUPFAM" id="SSF51735">
    <property type="entry name" value="NAD(P)-binding Rossmann-fold domains"/>
    <property type="match status" value="1"/>
</dbReference>
<dbReference type="InterPro" id="IPR036291">
    <property type="entry name" value="NAD(P)-bd_dom_sf"/>
</dbReference>
<dbReference type="PRINTS" id="PR00080">
    <property type="entry name" value="SDRFAMILY"/>
</dbReference>
<keyword evidence="2" id="KW-0560">Oxidoreductase</keyword>
<name>A0A0U1NVH9_9BACI</name>
<sequence>MKAVMITGAGSGLGKELAFLFSKQGYQLLLIGRTVEKLTAIKKDIEALGGNATIVPIDIRNGEQVKEKIEELSQTYQLIGLVNNAGVGHFGPFEEIDEQEISSMLDTNILGTILMTKAALPHLLKTDEARIMNIISTAGLRGKVNEAVYCASKFAVRGFTESLQKEYEKSNIKITGIYMGGMDTPFWAGTDHIKNPSALRSPKEVAEIIFEQLDQESIIIESKKS</sequence>
<dbReference type="PANTHER" id="PTHR44196">
    <property type="entry name" value="DEHYDROGENASE/REDUCTASE SDR FAMILY MEMBER 7B"/>
    <property type="match status" value="1"/>
</dbReference>
<dbReference type="GO" id="GO:0016020">
    <property type="term" value="C:membrane"/>
    <property type="evidence" value="ECO:0007669"/>
    <property type="project" value="TreeGrafter"/>
</dbReference>
<dbReference type="PROSITE" id="PS00061">
    <property type="entry name" value="ADH_SHORT"/>
    <property type="match status" value="1"/>
</dbReference>
<dbReference type="RefSeq" id="WP_090633287.1">
    <property type="nucleotide sequence ID" value="NZ_CVRB01000002.1"/>
</dbReference>
<dbReference type="PRINTS" id="PR00081">
    <property type="entry name" value="GDHRDH"/>
</dbReference>
<dbReference type="Pfam" id="PF00106">
    <property type="entry name" value="adh_short"/>
    <property type="match status" value="1"/>
</dbReference>
<keyword evidence="5" id="KW-1185">Reference proteome</keyword>
<comment type="similarity">
    <text evidence="1 3">Belongs to the short-chain dehydrogenases/reductases (SDR) family.</text>
</comment>
<dbReference type="Gene3D" id="3.40.50.720">
    <property type="entry name" value="NAD(P)-binding Rossmann-like Domain"/>
    <property type="match status" value="1"/>
</dbReference>
<protein>
    <submittedName>
        <fullName evidence="4">Short chain dehydrogenase</fullName>
    </submittedName>
</protein>
<accession>A0A0U1NVH9</accession>
<dbReference type="EMBL" id="CVRB01000002">
    <property type="protein sequence ID" value="CRK81762.1"/>
    <property type="molecule type" value="Genomic_DNA"/>
</dbReference>
<proteinExistence type="inferred from homology"/>
<dbReference type="InterPro" id="IPR002347">
    <property type="entry name" value="SDR_fam"/>
</dbReference>
<evidence type="ECO:0000256" key="2">
    <source>
        <dbReference type="ARBA" id="ARBA00023002"/>
    </source>
</evidence>
<dbReference type="STRING" id="1499688.BN000_01675"/>